<dbReference type="Proteomes" id="UP000469462">
    <property type="component" value="Unassembled WGS sequence"/>
</dbReference>
<dbReference type="InterPro" id="IPR018631">
    <property type="entry name" value="AAA-ATPase-like_dom"/>
</dbReference>
<dbReference type="AlphaFoldDB" id="A0AAI9WM12"/>
<proteinExistence type="predicted"/>
<reference evidence="2 3" key="1">
    <citation type="submission" date="2019-10" db="EMBL/GenBank/DDBJ databases">
        <title>Genome diversity of Sutterella seckii.</title>
        <authorList>
            <person name="Chaplin A.V."/>
            <person name="Sokolova S.R."/>
            <person name="Mosin K.A."/>
            <person name="Ivanova E.L."/>
            <person name="Kochetkova T.O."/>
            <person name="Goltsov A.Y."/>
            <person name="Trofimov D.Y."/>
            <person name="Efimov B.A."/>
        </authorList>
    </citation>
    <scope>NUCLEOTIDE SEQUENCE [LARGE SCALE GENOMIC DNA]</scope>
    <source>
        <strain evidence="2 3">ASD3426</strain>
    </source>
</reference>
<sequence>MELDKRGWSRDSTLKPASLVILIDEYDAPLTKCIGNPTLFEDVRRLMRSFFRMLQENDRILRFFFMTGITGGLTDLFPELHHLEDISRKPAYGTLIGFTEEEIEANFGACLESAQSALRMSREELMESLRGYYGGYSFDNKASTHVFCPWSVLNFLKYPERGFRNYWFESGGRPAILMKLLAHAGPLSFAEAKRIPLSEAGAARTKDDIRPEALLEQAGYLTIRAVTADGSALIGYPNKEVSISMAELYAGELLRGKPLEGPEEPMLSETLRDGAVEPELPAVYYSRDFGRSVSDLKRS</sequence>
<gene>
    <name evidence="2" type="ORF">GBM96_11645</name>
</gene>
<protein>
    <submittedName>
        <fullName evidence="2">AAA family ATPase</fullName>
    </submittedName>
</protein>
<name>A0AAI9WM12_9BURK</name>
<comment type="caution">
    <text evidence="2">The sequence shown here is derived from an EMBL/GenBank/DDBJ whole genome shotgun (WGS) entry which is preliminary data.</text>
</comment>
<evidence type="ECO:0000313" key="2">
    <source>
        <dbReference type="EMBL" id="KAB7649233.1"/>
    </source>
</evidence>
<dbReference type="EMBL" id="WEHW01000114">
    <property type="protein sequence ID" value="KAB7649233.1"/>
    <property type="molecule type" value="Genomic_DNA"/>
</dbReference>
<organism evidence="2 3">
    <name type="scientific">Sutterella seckii</name>
    <dbReference type="NCBI Taxonomy" id="1944635"/>
    <lineage>
        <taxon>Bacteria</taxon>
        <taxon>Pseudomonadati</taxon>
        <taxon>Pseudomonadota</taxon>
        <taxon>Betaproteobacteria</taxon>
        <taxon>Burkholderiales</taxon>
        <taxon>Sutterellaceae</taxon>
        <taxon>Sutterella</taxon>
    </lineage>
</organism>
<dbReference type="Pfam" id="PF09820">
    <property type="entry name" value="AAA-ATPase_like"/>
    <property type="match status" value="1"/>
</dbReference>
<keyword evidence="3" id="KW-1185">Reference proteome</keyword>
<evidence type="ECO:0000259" key="1">
    <source>
        <dbReference type="Pfam" id="PF09820"/>
    </source>
</evidence>
<feature type="domain" description="AAA-ATPase-like" evidence="1">
    <location>
        <begin position="18"/>
        <end position="70"/>
    </location>
</feature>
<dbReference type="PANTHER" id="PTHR34825">
    <property type="entry name" value="CONSERVED PROTEIN, WITH A WEAK D-GALACTARATE DEHYDRATASE/ALTRONATE HYDROLASE DOMAIN"/>
    <property type="match status" value="1"/>
</dbReference>
<evidence type="ECO:0000313" key="3">
    <source>
        <dbReference type="Proteomes" id="UP000469462"/>
    </source>
</evidence>
<accession>A0AAI9WM12</accession>
<dbReference type="PANTHER" id="PTHR34825:SF1">
    <property type="entry name" value="AAA-ATPASE-LIKE DOMAIN-CONTAINING PROTEIN"/>
    <property type="match status" value="1"/>
</dbReference>